<evidence type="ECO:0000313" key="3">
    <source>
        <dbReference type="Proteomes" id="UP001165063"/>
    </source>
</evidence>
<feature type="region of interest" description="Disordered" evidence="1">
    <location>
        <begin position="1"/>
        <end position="22"/>
    </location>
</feature>
<dbReference type="EMBL" id="BSXU01009109">
    <property type="protein sequence ID" value="GME68142.1"/>
    <property type="molecule type" value="Genomic_DNA"/>
</dbReference>
<accession>A0A9W6WEJ1</accession>
<evidence type="ECO:0000256" key="1">
    <source>
        <dbReference type="SAM" id="MobiDB-lite"/>
    </source>
</evidence>
<evidence type="ECO:0000313" key="2">
    <source>
        <dbReference type="EMBL" id="GME68142.1"/>
    </source>
</evidence>
<comment type="caution">
    <text evidence="2">The sequence shown here is derived from an EMBL/GenBank/DDBJ whole genome shotgun (WGS) entry which is preliminary data.</text>
</comment>
<proteinExistence type="predicted"/>
<organism evidence="2 3">
    <name type="scientific">Ambrosiozyma monospora</name>
    <name type="common">Yeast</name>
    <name type="synonym">Endomycopsis monosporus</name>
    <dbReference type="NCBI Taxonomy" id="43982"/>
    <lineage>
        <taxon>Eukaryota</taxon>
        <taxon>Fungi</taxon>
        <taxon>Dikarya</taxon>
        <taxon>Ascomycota</taxon>
        <taxon>Saccharomycotina</taxon>
        <taxon>Pichiomycetes</taxon>
        <taxon>Pichiales</taxon>
        <taxon>Pichiaceae</taxon>
        <taxon>Ambrosiozyma</taxon>
    </lineage>
</organism>
<reference evidence="2" key="1">
    <citation type="submission" date="2023-04" db="EMBL/GenBank/DDBJ databases">
        <title>Ambrosiozyma monospora NBRC 1965.</title>
        <authorList>
            <person name="Ichikawa N."/>
            <person name="Sato H."/>
            <person name="Tonouchi N."/>
        </authorList>
    </citation>
    <scope>NUCLEOTIDE SEQUENCE</scope>
    <source>
        <strain evidence="2">NBRC 1965</strain>
    </source>
</reference>
<gene>
    <name evidence="2" type="ORF">Amon01_000897600</name>
</gene>
<keyword evidence="3" id="KW-1185">Reference proteome</keyword>
<protein>
    <submittedName>
        <fullName evidence="2">Unnamed protein product</fullName>
    </submittedName>
</protein>
<name>A0A9W6WEJ1_AMBMO</name>
<sequence>MSNGELTTVSTTSSIHASGVTSGQSLIETSVVSTLANGQVTTVASSTLVPVLEFFDGAIANSAKGFSIFGYVLVMFCALL</sequence>
<dbReference type="AlphaFoldDB" id="A0A9W6WEJ1"/>
<dbReference type="Proteomes" id="UP001165063">
    <property type="component" value="Unassembled WGS sequence"/>
</dbReference>